<feature type="domain" description="Tetrahydrofolate dehydrogenase/cyclohydrolase NAD(P)-binding" evidence="14">
    <location>
        <begin position="167"/>
        <end position="308"/>
    </location>
</feature>
<dbReference type="HAMAP" id="MF_01576">
    <property type="entry name" value="THF_DHG_CYH"/>
    <property type="match status" value="1"/>
</dbReference>
<keyword evidence="3 12" id="KW-0554">One-carbon metabolism</keyword>
<dbReference type="GO" id="GO:0000105">
    <property type="term" value="P:L-histidine biosynthetic process"/>
    <property type="evidence" value="ECO:0007669"/>
    <property type="project" value="UniProtKB-KW"/>
</dbReference>
<gene>
    <name evidence="12 15" type="primary">folD</name>
    <name evidence="15" type="ORF">GCM10010251_29430</name>
</gene>
<dbReference type="Gene3D" id="3.40.50.720">
    <property type="entry name" value="NAD(P)-binding Rossmann-like Domain"/>
    <property type="match status" value="1"/>
</dbReference>
<name>A0A918F5Z4_9ACTN</name>
<evidence type="ECO:0000256" key="9">
    <source>
        <dbReference type="ARBA" id="ARBA00023102"/>
    </source>
</evidence>
<dbReference type="GO" id="GO:0005829">
    <property type="term" value="C:cytosol"/>
    <property type="evidence" value="ECO:0007669"/>
    <property type="project" value="TreeGrafter"/>
</dbReference>
<evidence type="ECO:0000256" key="5">
    <source>
        <dbReference type="ARBA" id="ARBA00022755"/>
    </source>
</evidence>
<keyword evidence="10 12" id="KW-0486">Methionine biosynthesis</keyword>
<dbReference type="GO" id="GO:0009086">
    <property type="term" value="P:methionine biosynthetic process"/>
    <property type="evidence" value="ECO:0007669"/>
    <property type="project" value="UniProtKB-KW"/>
</dbReference>
<keyword evidence="9 12" id="KW-0368">Histidine biosynthesis</keyword>
<evidence type="ECO:0000256" key="11">
    <source>
        <dbReference type="ARBA" id="ARBA00023268"/>
    </source>
</evidence>
<evidence type="ECO:0000256" key="10">
    <source>
        <dbReference type="ARBA" id="ARBA00023167"/>
    </source>
</evidence>
<dbReference type="GO" id="GO:0035999">
    <property type="term" value="P:tetrahydrofolate interconversion"/>
    <property type="evidence" value="ECO:0007669"/>
    <property type="project" value="UniProtKB-UniRule"/>
</dbReference>
<organism evidence="15 16">
    <name type="scientific">Streptomyces aurantiogriseus</name>
    <dbReference type="NCBI Taxonomy" id="66870"/>
    <lineage>
        <taxon>Bacteria</taxon>
        <taxon>Bacillati</taxon>
        <taxon>Actinomycetota</taxon>
        <taxon>Actinomycetes</taxon>
        <taxon>Kitasatosporales</taxon>
        <taxon>Streptomycetaceae</taxon>
        <taxon>Streptomyces</taxon>
    </lineage>
</organism>
<feature type="binding site" evidence="12">
    <location>
        <begin position="193"/>
        <end position="195"/>
    </location>
    <ligand>
        <name>NADP(+)</name>
        <dbReference type="ChEBI" id="CHEBI:58349"/>
    </ligand>
</feature>
<protein>
    <recommendedName>
        <fullName evidence="12">Bifunctional protein FolD</fullName>
    </recommendedName>
    <domain>
        <recommendedName>
            <fullName evidence="12">Methylenetetrahydrofolate dehydrogenase</fullName>
            <ecNumber evidence="12">1.5.1.5</ecNumber>
        </recommendedName>
    </domain>
    <domain>
        <recommendedName>
            <fullName evidence="12">Methenyltetrahydrofolate cyclohydrolase</fullName>
            <ecNumber evidence="12">3.5.4.9</ecNumber>
        </recommendedName>
    </domain>
</protein>
<evidence type="ECO:0000259" key="13">
    <source>
        <dbReference type="Pfam" id="PF00763"/>
    </source>
</evidence>
<comment type="subunit">
    <text evidence="2 12">Homodimer.</text>
</comment>
<evidence type="ECO:0000313" key="16">
    <source>
        <dbReference type="Proteomes" id="UP000658320"/>
    </source>
</evidence>
<dbReference type="AlphaFoldDB" id="A0A918F5Z4"/>
<reference evidence="15" key="2">
    <citation type="submission" date="2020-09" db="EMBL/GenBank/DDBJ databases">
        <authorList>
            <person name="Sun Q."/>
            <person name="Ohkuma M."/>
        </authorList>
    </citation>
    <scope>NUCLEOTIDE SEQUENCE</scope>
    <source>
        <strain evidence="15">JCM 4346</strain>
    </source>
</reference>
<dbReference type="InterPro" id="IPR000672">
    <property type="entry name" value="THF_DH/CycHdrlase"/>
</dbReference>
<dbReference type="SUPFAM" id="SSF51735">
    <property type="entry name" value="NAD(P)-binding Rossmann-fold domains"/>
    <property type="match status" value="1"/>
</dbReference>
<dbReference type="EMBL" id="BMSX01000005">
    <property type="protein sequence ID" value="GGR11320.1"/>
    <property type="molecule type" value="Genomic_DNA"/>
</dbReference>
<comment type="caution">
    <text evidence="15">The sequence shown here is derived from an EMBL/GenBank/DDBJ whole genome shotgun (WGS) entry which is preliminary data.</text>
</comment>
<evidence type="ECO:0000256" key="4">
    <source>
        <dbReference type="ARBA" id="ARBA00022605"/>
    </source>
</evidence>
<evidence type="ECO:0000256" key="2">
    <source>
        <dbReference type="ARBA" id="ARBA00011738"/>
    </source>
</evidence>
<keyword evidence="8 12" id="KW-0560">Oxidoreductase</keyword>
<keyword evidence="7 12" id="KW-0521">NADP</keyword>
<dbReference type="EC" id="1.5.1.5" evidence="12"/>
<dbReference type="NCBIfam" id="NF010789">
    <property type="entry name" value="PRK14193.1"/>
    <property type="match status" value="1"/>
</dbReference>
<sequence length="309" mass="31981">MTGPWIGSYDRFRTVVLSCSPEGLATPVTTATLLDGKAAAADIKSELALRVQALKERGITPGLGTILVGDDPGSRSYVGGKHRDCAQVGIASIRVELPADASQADVEAAVLRLNADPACTGFIVQLPLPAHIDTHAVLELIDPVKDADGLHPANLGRLVLGIPAPLPCTPRGIIDLLRRNHVPITGQQFCVIGCGVTVGRPLGLMLTRATEHATVTLCHEATQDTAAHARVADVVVAAAGVAHLVTPDWIKPGATVLSVGLTRTVEGILGDVHPDVSDVAGSFAPPIGGVGPMTRAMLLTNVVEAAERL</sequence>
<dbReference type="InterPro" id="IPR020631">
    <property type="entry name" value="THF_DH/CycHdrlase_NAD-bd_dom"/>
</dbReference>
<evidence type="ECO:0000256" key="3">
    <source>
        <dbReference type="ARBA" id="ARBA00022563"/>
    </source>
</evidence>
<dbReference type="Pfam" id="PF02882">
    <property type="entry name" value="THF_DHG_CYH_C"/>
    <property type="match status" value="1"/>
</dbReference>
<dbReference type="InterPro" id="IPR036291">
    <property type="entry name" value="NAD(P)-bd_dom_sf"/>
</dbReference>
<dbReference type="GO" id="GO:0004477">
    <property type="term" value="F:methenyltetrahydrofolate cyclohydrolase activity"/>
    <property type="evidence" value="ECO:0007669"/>
    <property type="project" value="UniProtKB-UniRule"/>
</dbReference>
<dbReference type="Gene3D" id="3.40.50.10860">
    <property type="entry name" value="Leucine Dehydrogenase, chain A, domain 1"/>
    <property type="match status" value="1"/>
</dbReference>
<dbReference type="EC" id="3.5.4.9" evidence="12"/>
<comment type="catalytic activity">
    <reaction evidence="12">
        <text>(6R)-5,10-methylene-5,6,7,8-tetrahydrofolate + NADP(+) = (6R)-5,10-methenyltetrahydrofolate + NADPH</text>
        <dbReference type="Rhea" id="RHEA:22812"/>
        <dbReference type="ChEBI" id="CHEBI:15636"/>
        <dbReference type="ChEBI" id="CHEBI:57455"/>
        <dbReference type="ChEBI" id="CHEBI:57783"/>
        <dbReference type="ChEBI" id="CHEBI:58349"/>
        <dbReference type="EC" id="1.5.1.5"/>
    </reaction>
</comment>
<comment type="similarity">
    <text evidence="12">Belongs to the tetrahydrofolate dehydrogenase/cyclohydrolase family.</text>
</comment>
<keyword evidence="5 12" id="KW-0658">Purine biosynthesis</keyword>
<evidence type="ECO:0000259" key="14">
    <source>
        <dbReference type="Pfam" id="PF02882"/>
    </source>
</evidence>
<evidence type="ECO:0000256" key="7">
    <source>
        <dbReference type="ARBA" id="ARBA00022857"/>
    </source>
</evidence>
<comment type="pathway">
    <text evidence="1 12">One-carbon metabolism; tetrahydrofolate interconversion.</text>
</comment>
<evidence type="ECO:0000256" key="6">
    <source>
        <dbReference type="ARBA" id="ARBA00022801"/>
    </source>
</evidence>
<evidence type="ECO:0000256" key="12">
    <source>
        <dbReference type="HAMAP-Rule" id="MF_01576"/>
    </source>
</evidence>
<keyword evidence="6 12" id="KW-0378">Hydrolase</keyword>
<dbReference type="SUPFAM" id="SSF53223">
    <property type="entry name" value="Aminoacid dehydrogenase-like, N-terminal domain"/>
    <property type="match status" value="1"/>
</dbReference>
<dbReference type="Pfam" id="PF00763">
    <property type="entry name" value="THF_DHG_CYH"/>
    <property type="match status" value="1"/>
</dbReference>
<dbReference type="GO" id="GO:0006164">
    <property type="term" value="P:purine nucleotide biosynthetic process"/>
    <property type="evidence" value="ECO:0007669"/>
    <property type="project" value="UniProtKB-KW"/>
</dbReference>
<dbReference type="FunFam" id="3.40.50.10860:FF:000005">
    <property type="entry name" value="C-1-tetrahydrofolate synthase, cytoplasmic, putative"/>
    <property type="match status" value="1"/>
</dbReference>
<feature type="domain" description="Tetrahydrofolate dehydrogenase/cyclohydrolase catalytic" evidence="13">
    <location>
        <begin position="34"/>
        <end position="148"/>
    </location>
</feature>
<dbReference type="PANTHER" id="PTHR48099">
    <property type="entry name" value="C-1-TETRAHYDROFOLATE SYNTHASE, CYTOPLASMIC-RELATED"/>
    <property type="match status" value="1"/>
</dbReference>
<keyword evidence="16" id="KW-1185">Reference proteome</keyword>
<evidence type="ECO:0000256" key="1">
    <source>
        <dbReference type="ARBA" id="ARBA00004777"/>
    </source>
</evidence>
<accession>A0A918F5Z4</accession>
<dbReference type="InterPro" id="IPR020630">
    <property type="entry name" value="THF_DH/CycHdrlase_cat_dom"/>
</dbReference>
<reference evidence="15" key="1">
    <citation type="journal article" date="2014" name="Int. J. Syst. Evol. Microbiol.">
        <title>Complete genome sequence of Corynebacterium casei LMG S-19264T (=DSM 44701T), isolated from a smear-ripened cheese.</title>
        <authorList>
            <consortium name="US DOE Joint Genome Institute (JGI-PGF)"/>
            <person name="Walter F."/>
            <person name="Albersmeier A."/>
            <person name="Kalinowski J."/>
            <person name="Ruckert C."/>
        </authorList>
    </citation>
    <scope>NUCLEOTIDE SEQUENCE</scope>
    <source>
        <strain evidence="15">JCM 4346</strain>
    </source>
</reference>
<comment type="catalytic activity">
    <reaction evidence="12">
        <text>(6R)-5,10-methenyltetrahydrofolate + H2O = (6R)-10-formyltetrahydrofolate + H(+)</text>
        <dbReference type="Rhea" id="RHEA:23700"/>
        <dbReference type="ChEBI" id="CHEBI:15377"/>
        <dbReference type="ChEBI" id="CHEBI:15378"/>
        <dbReference type="ChEBI" id="CHEBI:57455"/>
        <dbReference type="ChEBI" id="CHEBI:195366"/>
        <dbReference type="EC" id="3.5.4.9"/>
    </reaction>
</comment>
<dbReference type="InterPro" id="IPR046346">
    <property type="entry name" value="Aminoacid_DH-like_N_sf"/>
</dbReference>
<evidence type="ECO:0000313" key="15">
    <source>
        <dbReference type="EMBL" id="GGR11320.1"/>
    </source>
</evidence>
<dbReference type="GO" id="GO:0004488">
    <property type="term" value="F:methylenetetrahydrofolate dehydrogenase (NADP+) activity"/>
    <property type="evidence" value="ECO:0007669"/>
    <property type="project" value="UniProtKB-UniRule"/>
</dbReference>
<evidence type="ECO:0000256" key="8">
    <source>
        <dbReference type="ARBA" id="ARBA00023002"/>
    </source>
</evidence>
<proteinExistence type="inferred from homology"/>
<keyword evidence="4 12" id="KW-0028">Amino-acid biosynthesis</keyword>
<keyword evidence="11 12" id="KW-0511">Multifunctional enzyme</keyword>
<comment type="caution">
    <text evidence="12">Lacks conserved residue(s) required for the propagation of feature annotation.</text>
</comment>
<dbReference type="PANTHER" id="PTHR48099:SF5">
    <property type="entry name" value="C-1-TETRAHYDROFOLATE SYNTHASE, CYTOPLASMIC"/>
    <property type="match status" value="1"/>
</dbReference>
<dbReference type="Proteomes" id="UP000658320">
    <property type="component" value="Unassembled WGS sequence"/>
</dbReference>
<comment type="function">
    <text evidence="12">Catalyzes the oxidation of 5,10-methylenetetrahydrofolate to 5,10-methenyltetrahydrofolate and then the hydrolysis of 5,10-methenyltetrahydrofolate to 10-formyltetrahydrofolate.</text>
</comment>
<dbReference type="PRINTS" id="PR00085">
    <property type="entry name" value="THFDHDRGNASE"/>
</dbReference>